<proteinExistence type="predicted"/>
<organism evidence="1 2">
    <name type="scientific">Candidatus Merdibacter merdavium</name>
    <dbReference type="NCBI Taxonomy" id="2838692"/>
    <lineage>
        <taxon>Bacteria</taxon>
        <taxon>Bacillati</taxon>
        <taxon>Bacillota</taxon>
        <taxon>Erysipelotrichia</taxon>
        <taxon>Erysipelotrichales</taxon>
        <taxon>Erysipelotrichaceae</taxon>
        <taxon>Merdibacter</taxon>
    </lineage>
</organism>
<reference evidence="1" key="2">
    <citation type="submission" date="2021-04" db="EMBL/GenBank/DDBJ databases">
        <authorList>
            <person name="Gilroy R."/>
        </authorList>
    </citation>
    <scope>NUCLEOTIDE SEQUENCE</scope>
    <source>
        <strain evidence="1">CHK187-11901</strain>
    </source>
</reference>
<evidence type="ECO:0000313" key="2">
    <source>
        <dbReference type="Proteomes" id="UP000823896"/>
    </source>
</evidence>
<accession>A0A9D2SWC2</accession>
<dbReference type="SUPFAM" id="SSF53187">
    <property type="entry name" value="Zn-dependent exopeptidases"/>
    <property type="match status" value="1"/>
</dbReference>
<dbReference type="NCBIfam" id="TIGR02867">
    <property type="entry name" value="spore_II_P"/>
    <property type="match status" value="1"/>
</dbReference>
<sequence>MRAGFKITMKLGMIGAFLFCTPFFDGMRQLIEESSFLNLLVVRQEVSVSDFSLKHQLNVMSVPQEEGDTENVQESTIFTSEKPSAPAVNERTAGEKRVYIYDTHQSEEYLGGKTVLDGAKLLGEQLKEAGVEVFVETHSFADYMKENGLNYNDSYLVSYNFLNDVLADYGPFDLIIDFHRDAVPRESSYVTLDGKDYARMMFVIGGLNGHLEQSEQLCQTIYDKIEQIRPGIMKTTMVREAYYNQEVNENMVLIEVGSNNSTFEEVSNSISVLAQGLISYLSA</sequence>
<dbReference type="InterPro" id="IPR010897">
    <property type="entry name" value="Spore_II_P"/>
</dbReference>
<dbReference type="EMBL" id="DWWM01000032">
    <property type="protein sequence ID" value="HJC36541.1"/>
    <property type="molecule type" value="Genomic_DNA"/>
</dbReference>
<dbReference type="AlphaFoldDB" id="A0A9D2SWC2"/>
<dbReference type="Proteomes" id="UP000823896">
    <property type="component" value="Unassembled WGS sequence"/>
</dbReference>
<reference evidence="1" key="1">
    <citation type="journal article" date="2021" name="PeerJ">
        <title>Extensive microbial diversity within the chicken gut microbiome revealed by metagenomics and culture.</title>
        <authorList>
            <person name="Gilroy R."/>
            <person name="Ravi A."/>
            <person name="Getino M."/>
            <person name="Pursley I."/>
            <person name="Horton D.L."/>
            <person name="Alikhan N.F."/>
            <person name="Baker D."/>
            <person name="Gharbi K."/>
            <person name="Hall N."/>
            <person name="Watson M."/>
            <person name="Adriaenssens E.M."/>
            <person name="Foster-Nyarko E."/>
            <person name="Jarju S."/>
            <person name="Secka A."/>
            <person name="Antonio M."/>
            <person name="Oren A."/>
            <person name="Chaudhuri R.R."/>
            <person name="La Ragione R."/>
            <person name="Hildebrand F."/>
            <person name="Pallen M.J."/>
        </authorList>
    </citation>
    <scope>NUCLEOTIDE SEQUENCE</scope>
    <source>
        <strain evidence="1">CHK187-11901</strain>
    </source>
</reference>
<comment type="caution">
    <text evidence="1">The sequence shown here is derived from an EMBL/GenBank/DDBJ whole genome shotgun (WGS) entry which is preliminary data.</text>
</comment>
<evidence type="ECO:0000313" key="1">
    <source>
        <dbReference type="EMBL" id="HJC36541.1"/>
    </source>
</evidence>
<dbReference type="Pfam" id="PF07454">
    <property type="entry name" value="SpoIIP"/>
    <property type="match status" value="1"/>
</dbReference>
<protein>
    <submittedName>
        <fullName evidence="1">Stage II sporulation protein P</fullName>
    </submittedName>
</protein>
<name>A0A9D2SWC2_9FIRM</name>
<gene>
    <name evidence="1" type="ORF">H9702_05365</name>
</gene>